<protein>
    <submittedName>
        <fullName evidence="3">Uncharacterized protein</fullName>
    </submittedName>
</protein>
<evidence type="ECO:0000256" key="1">
    <source>
        <dbReference type="SAM" id="MobiDB-lite"/>
    </source>
</evidence>
<comment type="caution">
    <text evidence="3">The sequence shown here is derived from an EMBL/GenBank/DDBJ whole genome shotgun (WGS) entry which is preliminary data.</text>
</comment>
<dbReference type="AlphaFoldDB" id="A0A2A2GPG0"/>
<dbReference type="Proteomes" id="UP000218023">
    <property type="component" value="Unassembled WGS sequence"/>
</dbReference>
<keyword evidence="2" id="KW-0812">Transmembrane</keyword>
<dbReference type="EMBL" id="NSJZ01000001">
    <property type="protein sequence ID" value="PAU98702.1"/>
    <property type="molecule type" value="Genomic_DNA"/>
</dbReference>
<feature type="transmembrane region" description="Helical" evidence="2">
    <location>
        <begin position="14"/>
        <end position="36"/>
    </location>
</feature>
<evidence type="ECO:0000313" key="4">
    <source>
        <dbReference type="Proteomes" id="UP000218023"/>
    </source>
</evidence>
<evidence type="ECO:0000256" key="2">
    <source>
        <dbReference type="SAM" id="Phobius"/>
    </source>
</evidence>
<reference evidence="3 4" key="1">
    <citation type="submission" date="2017-09" db="EMBL/GenBank/DDBJ databases">
        <title>Paracoccus alkalisoli sp. nov., isolated from saline alkaline soil.</title>
        <authorList>
            <person name="Dong X."/>
            <person name="Zhang G."/>
        </authorList>
    </citation>
    <scope>NUCLEOTIDE SEQUENCE [LARGE SCALE GENOMIC DNA]</scope>
    <source>
        <strain evidence="3 4">WN007</strain>
    </source>
</reference>
<accession>A0A2A2GPG0</accession>
<feature type="region of interest" description="Disordered" evidence="1">
    <location>
        <begin position="45"/>
        <end position="95"/>
    </location>
</feature>
<keyword evidence="2" id="KW-0472">Membrane</keyword>
<dbReference type="RefSeq" id="WP_095638421.1">
    <property type="nucleotide sequence ID" value="NZ_NSJZ01000001.1"/>
</dbReference>
<gene>
    <name evidence="3" type="ORF">CK240_00720</name>
</gene>
<evidence type="ECO:0000313" key="3">
    <source>
        <dbReference type="EMBL" id="PAU98702.1"/>
    </source>
</evidence>
<name>A0A2A2GPG0_9RHOB</name>
<keyword evidence="4" id="KW-1185">Reference proteome</keyword>
<keyword evidence="2" id="KW-1133">Transmembrane helix</keyword>
<sequence>MANPGNSRSGSGGISPWTLVIIAAAVILAIVLFFLWAPLQAPVPSPDSPVATGTVGAPAGTTGQTSDAQPGAPGAAPANPDLAPGSGTDITRGNN</sequence>
<organism evidence="3 4">
    <name type="scientific">Paracoccus salipaludis</name>
    <dbReference type="NCBI Taxonomy" id="2032623"/>
    <lineage>
        <taxon>Bacteria</taxon>
        <taxon>Pseudomonadati</taxon>
        <taxon>Pseudomonadota</taxon>
        <taxon>Alphaproteobacteria</taxon>
        <taxon>Rhodobacterales</taxon>
        <taxon>Paracoccaceae</taxon>
        <taxon>Paracoccus</taxon>
    </lineage>
</organism>
<proteinExistence type="predicted"/>
<feature type="compositionally biased region" description="Low complexity" evidence="1">
    <location>
        <begin position="49"/>
        <end position="85"/>
    </location>
</feature>